<feature type="signal peptide" evidence="1">
    <location>
        <begin position="1"/>
        <end position="24"/>
    </location>
</feature>
<sequence length="122" mass="12916">MAKAPSLAARLAAVAAQPNGAAFATSNSVAAEIAAQPEQPFKPPLAAEPRVQTYAPPSFALPSAAKPKARDGRVMVAGYFSPELSRSLRILAAERDVTIQHLVGEGLDFVLRHYGKHPMGER</sequence>
<dbReference type="OrthoDB" id="7190256at2"/>
<accession>A0A2P2ED91</accession>
<dbReference type="InterPro" id="IPR046765">
    <property type="entry name" value="Antitox_RHH"/>
</dbReference>
<comment type="caution">
    <text evidence="3">The sequence shown here is derived from an EMBL/GenBank/DDBJ whole genome shotgun (WGS) entry which is preliminary data.</text>
</comment>
<gene>
    <name evidence="3" type="ORF">PbB2_02717</name>
</gene>
<dbReference type="AlphaFoldDB" id="A0A2P2ED91"/>
<evidence type="ECO:0000259" key="2">
    <source>
        <dbReference type="Pfam" id="PF20605"/>
    </source>
</evidence>
<feature type="chain" id="PRO_5015125182" description="Antitoxin-like ribbon-helix-helix domain-containing protein" evidence="1">
    <location>
        <begin position="25"/>
        <end position="122"/>
    </location>
</feature>
<dbReference type="Proteomes" id="UP000245086">
    <property type="component" value="Unassembled WGS sequence"/>
</dbReference>
<keyword evidence="4" id="KW-1185">Reference proteome</keyword>
<evidence type="ECO:0000256" key="1">
    <source>
        <dbReference type="SAM" id="SignalP"/>
    </source>
</evidence>
<name>A0A2P2ED91_9PROT</name>
<feature type="domain" description="Antitoxin-like ribbon-helix-helix" evidence="2">
    <location>
        <begin position="70"/>
        <end position="119"/>
    </location>
</feature>
<keyword evidence="1" id="KW-0732">Signal</keyword>
<protein>
    <recommendedName>
        <fullName evidence="2">Antitoxin-like ribbon-helix-helix domain-containing protein</fullName>
    </recommendedName>
</protein>
<reference evidence="3 4" key="1">
    <citation type="journal article" date="2018" name="Genome Announc.">
        <title>Draft Genome Sequence of "Candidatus Phycosocius bacilliformis," an Alphaproteobacterial Ectosymbiont of the Hydrocarbon-Producing Green Alga Botryococcus braunii.</title>
        <authorList>
            <person name="Tanabe Y."/>
            <person name="Yamaguchi H."/>
            <person name="Watanabe M.M."/>
        </authorList>
    </citation>
    <scope>NUCLEOTIDE SEQUENCE [LARGE SCALE GENOMIC DNA]</scope>
    <source>
        <strain evidence="3 4">BOTRYCO-2</strain>
    </source>
</reference>
<dbReference type="EMBL" id="BFBR01000009">
    <property type="protein sequence ID" value="GBF59025.1"/>
    <property type="molecule type" value="Genomic_DNA"/>
</dbReference>
<evidence type="ECO:0000313" key="4">
    <source>
        <dbReference type="Proteomes" id="UP000245086"/>
    </source>
</evidence>
<proteinExistence type="predicted"/>
<organism evidence="3 4">
    <name type="scientific">Candidatus Phycosocius bacilliformis</name>
    <dbReference type="NCBI Taxonomy" id="1445552"/>
    <lineage>
        <taxon>Bacteria</taxon>
        <taxon>Pseudomonadati</taxon>
        <taxon>Pseudomonadota</taxon>
        <taxon>Alphaproteobacteria</taxon>
        <taxon>Caulobacterales</taxon>
        <taxon>Caulobacterales incertae sedis</taxon>
        <taxon>Candidatus Phycosocius</taxon>
    </lineage>
</organism>
<dbReference type="Pfam" id="PF20605">
    <property type="entry name" value="Antitox_RHH"/>
    <property type="match status" value="1"/>
</dbReference>
<dbReference type="RefSeq" id="WP_108985879.1">
    <property type="nucleotide sequence ID" value="NZ_BFBR01000009.1"/>
</dbReference>
<evidence type="ECO:0000313" key="3">
    <source>
        <dbReference type="EMBL" id="GBF59025.1"/>
    </source>
</evidence>